<dbReference type="Pfam" id="PF00534">
    <property type="entry name" value="Glycos_transf_1"/>
    <property type="match status" value="1"/>
</dbReference>
<keyword evidence="1" id="KW-0328">Glycosyltransferase</keyword>
<dbReference type="PATRIC" id="fig|911238.3.peg.1247"/>
<comment type="caution">
    <text evidence="4">The sequence shown here is derived from an EMBL/GenBank/DDBJ whole genome shotgun (WGS) entry which is preliminary data.</text>
</comment>
<dbReference type="Gene3D" id="3.40.50.2000">
    <property type="entry name" value="Glycogen Phosphorylase B"/>
    <property type="match status" value="3"/>
</dbReference>
<organism evidence="4 5">
    <name type="scientific">Staphylococcus simiae CCM 7213 = CCUG 51256</name>
    <dbReference type="NCBI Taxonomy" id="911238"/>
    <lineage>
        <taxon>Bacteria</taxon>
        <taxon>Bacillati</taxon>
        <taxon>Bacillota</taxon>
        <taxon>Bacilli</taxon>
        <taxon>Bacillales</taxon>
        <taxon>Staphylococcaceae</taxon>
        <taxon>Staphylococcus</taxon>
    </lineage>
</organism>
<evidence type="ECO:0000259" key="3">
    <source>
        <dbReference type="Pfam" id="PF00534"/>
    </source>
</evidence>
<gene>
    <name evidence="4" type="ORF">SS7213T_07258</name>
</gene>
<dbReference type="GO" id="GO:0016757">
    <property type="term" value="F:glycosyltransferase activity"/>
    <property type="evidence" value="ECO:0007669"/>
    <property type="project" value="UniProtKB-KW"/>
</dbReference>
<dbReference type="SUPFAM" id="SSF53756">
    <property type="entry name" value="UDP-Glycosyltransferase/glycogen phosphorylase"/>
    <property type="match status" value="1"/>
</dbReference>
<feature type="domain" description="Glycosyl transferase family 1" evidence="3">
    <location>
        <begin position="315"/>
        <end position="467"/>
    </location>
</feature>
<accession>G5JJ03</accession>
<evidence type="ECO:0000313" key="5">
    <source>
        <dbReference type="Proteomes" id="UP000005413"/>
    </source>
</evidence>
<dbReference type="PANTHER" id="PTHR12526:SF629">
    <property type="entry name" value="TEICHURONIC ACID BIOSYNTHESIS GLYCOSYLTRANSFERASE TUAH-RELATED"/>
    <property type="match status" value="1"/>
</dbReference>
<evidence type="ECO:0000256" key="2">
    <source>
        <dbReference type="ARBA" id="ARBA00022679"/>
    </source>
</evidence>
<dbReference type="Proteomes" id="UP000005413">
    <property type="component" value="Unassembled WGS sequence"/>
</dbReference>
<evidence type="ECO:0000256" key="1">
    <source>
        <dbReference type="ARBA" id="ARBA00022676"/>
    </source>
</evidence>
<protein>
    <submittedName>
        <fullName evidence="4">Glycosyl transferase, group 1 family protein</fullName>
    </submittedName>
</protein>
<dbReference type="OrthoDB" id="570545at2"/>
<name>G5JJ03_9STAP</name>
<keyword evidence="2 4" id="KW-0808">Transferase</keyword>
<dbReference type="AlphaFoldDB" id="G5JJ03"/>
<dbReference type="PANTHER" id="PTHR12526">
    <property type="entry name" value="GLYCOSYLTRANSFERASE"/>
    <property type="match status" value="1"/>
</dbReference>
<reference evidence="4 5" key="1">
    <citation type="journal article" date="2012" name="BMC Genomics">
        <title>Comparative genomic analysis of the genus Staphylococcus including Staphylococcus aureus and its newly described sister species Staphylococcus simiae.</title>
        <authorList>
            <person name="Suzuki H."/>
            <person name="Lefebure T."/>
            <person name="Pavinski Bitar P."/>
            <person name="Stanhope M.J."/>
        </authorList>
    </citation>
    <scope>NUCLEOTIDE SEQUENCE [LARGE SCALE GENOMIC DNA]</scope>
    <source>
        <strain evidence="4 5">CCM 7213</strain>
    </source>
</reference>
<dbReference type="InterPro" id="IPR001296">
    <property type="entry name" value="Glyco_trans_1"/>
</dbReference>
<dbReference type="EMBL" id="AEUN01000425">
    <property type="protein sequence ID" value="EHJ07825.1"/>
    <property type="molecule type" value="Genomic_DNA"/>
</dbReference>
<dbReference type="RefSeq" id="WP_002464114.1">
    <property type="nucleotide sequence ID" value="NZ_AEUN01000425.1"/>
</dbReference>
<proteinExistence type="predicted"/>
<keyword evidence="5" id="KW-1185">Reference proteome</keyword>
<evidence type="ECO:0000313" key="4">
    <source>
        <dbReference type="EMBL" id="EHJ07825.1"/>
    </source>
</evidence>
<sequence length="488" mass="56964">MNYFLGTILEGKITGVEKAQLNRLQLFKQFNMPATCIYTSWNPYLYANAEKFNVVDDVFTMYDYFQQSINERMSIAKNWIQFWEDECRYELKFVPNSNDVRIYHNGVFTMYAHFFDRHHNKLNYINYFDINNKKIKREMYDYRGFLSCSRILGDHQRVVLENYFSPHGDLKIQKYFNLTNNNNELTKIILYESNSTHYFNNERDLIIYFYQCLYQHGDQFILDRPHELGQIINQLPTIPVIAVLHSTQIVGDNQIKSYYKPIFDNIDRYQAIVVSTIQQQLDVVDYINQQIPVHVIPPGSASSVKHDIDFDKKVNNRLISVARLVPGKQIKHQIEAVKRLVTKYPSLKLDIFGHGNGAEEYQQLIVENNLSSNITIHDFSTNIEHEIATADMMIFTSMMEGVGLVILESIAVGTPVISYDNKYGPAEMIESNYNGFLIQPNDINSLVDKIDLLLSDRQKLTQFSLNSIQTAESFYDDVIIKKWQTITQ</sequence>